<protein>
    <submittedName>
        <fullName evidence="1">Uncharacterized protein</fullName>
    </submittedName>
</protein>
<organism evidence="1 2">
    <name type="scientific">Marine Group I thaumarchaeote SCGC AAA799-E16</name>
    <dbReference type="NCBI Taxonomy" id="1502292"/>
    <lineage>
        <taxon>Archaea</taxon>
        <taxon>Nitrososphaerota</taxon>
        <taxon>Marine Group I</taxon>
    </lineage>
</organism>
<dbReference type="EMBL" id="JNVL01000140">
    <property type="protein sequence ID" value="KER05302.1"/>
    <property type="molecule type" value="Genomic_DNA"/>
</dbReference>
<accession>A0A081S2Z9</accession>
<comment type="caution">
    <text evidence="1">The sequence shown here is derived from an EMBL/GenBank/DDBJ whole genome shotgun (WGS) entry which is preliminary data.</text>
</comment>
<sequence length="77" mass="9021">ESIKPETKDRQVLGIMHQGANTFEKIQRSMKIDSKELDSILQQLEKRELIKVIQKQGMFGPKIELYSTDKGFKEYYS</sequence>
<dbReference type="InterPro" id="IPR036390">
    <property type="entry name" value="WH_DNA-bd_sf"/>
</dbReference>
<proteinExistence type="predicted"/>
<reference evidence="1 2" key="1">
    <citation type="submission" date="2014-06" db="EMBL/GenBank/DDBJ databases">
        <authorList>
            <person name="Ngugi D.K."/>
            <person name="Blom J."/>
            <person name="Alam I."/>
            <person name="Rashid M."/>
            <person name="Ba Alawi W."/>
            <person name="Zhang G."/>
            <person name="Hikmawan T."/>
            <person name="Guan Y."/>
            <person name="Antunes A."/>
            <person name="Siam R."/>
            <person name="Eldorry H."/>
            <person name="Bajic V."/>
            <person name="Stingl U."/>
        </authorList>
    </citation>
    <scope>NUCLEOTIDE SEQUENCE [LARGE SCALE GENOMIC DNA]</scope>
    <source>
        <strain evidence="1">SCGC AAA799-E16</strain>
    </source>
</reference>
<dbReference type="SUPFAM" id="SSF46785">
    <property type="entry name" value="Winged helix' DNA-binding domain"/>
    <property type="match status" value="1"/>
</dbReference>
<keyword evidence="2" id="KW-1185">Reference proteome</keyword>
<dbReference type="PATRIC" id="fig|1502292.3.peg.1851"/>
<evidence type="ECO:0000313" key="2">
    <source>
        <dbReference type="Proteomes" id="UP000028027"/>
    </source>
</evidence>
<dbReference type="Proteomes" id="UP000028027">
    <property type="component" value="Unassembled WGS sequence"/>
</dbReference>
<feature type="non-terminal residue" evidence="1">
    <location>
        <position position="1"/>
    </location>
</feature>
<dbReference type="AlphaFoldDB" id="A0A081S2Z9"/>
<name>A0A081S2Z9_9ARCH</name>
<dbReference type="Gene3D" id="1.10.10.10">
    <property type="entry name" value="Winged helix-like DNA-binding domain superfamily/Winged helix DNA-binding domain"/>
    <property type="match status" value="1"/>
</dbReference>
<gene>
    <name evidence="1" type="ORF">AAA799E16_02060</name>
</gene>
<dbReference type="InterPro" id="IPR036388">
    <property type="entry name" value="WH-like_DNA-bd_sf"/>
</dbReference>
<evidence type="ECO:0000313" key="1">
    <source>
        <dbReference type="EMBL" id="KER05302.1"/>
    </source>
</evidence>